<dbReference type="RefSeq" id="WP_344673944.1">
    <property type="nucleotide sequence ID" value="NZ_BAAAZI010000006.1"/>
</dbReference>
<keyword evidence="2" id="KW-1185">Reference proteome</keyword>
<evidence type="ECO:0000313" key="2">
    <source>
        <dbReference type="Proteomes" id="UP001500101"/>
    </source>
</evidence>
<reference evidence="2" key="1">
    <citation type="journal article" date="2019" name="Int. J. Syst. Evol. Microbiol.">
        <title>The Global Catalogue of Microorganisms (GCM) 10K type strain sequencing project: providing services to taxonomists for standard genome sequencing and annotation.</title>
        <authorList>
            <consortium name="The Broad Institute Genomics Platform"/>
            <consortium name="The Broad Institute Genome Sequencing Center for Infectious Disease"/>
            <person name="Wu L."/>
            <person name="Ma J."/>
        </authorList>
    </citation>
    <scope>NUCLEOTIDE SEQUENCE [LARGE SCALE GENOMIC DNA]</scope>
    <source>
        <strain evidence="2">JCM 16704</strain>
    </source>
</reference>
<sequence>MKIQIISSLAYVEVKNITSYNLIPERNGLSKVFLKVLFWKDIPMHLASGEMQIISKQHPAGTYYTCNISARLKVIFGTIPESLIKITLCDGRELILGTPFIPVKSDETRSLTNYLFSIQHNGIDPPLEMITSI</sequence>
<proteinExistence type="predicted"/>
<evidence type="ECO:0000313" key="1">
    <source>
        <dbReference type="EMBL" id="GAA4137877.1"/>
    </source>
</evidence>
<protein>
    <submittedName>
        <fullName evidence="1">Uncharacterized protein</fullName>
    </submittedName>
</protein>
<comment type="caution">
    <text evidence="1">The sequence shown here is derived from an EMBL/GenBank/DDBJ whole genome shotgun (WGS) entry which is preliminary data.</text>
</comment>
<name>A0ABP7YMB9_9SPHI</name>
<dbReference type="Proteomes" id="UP001500101">
    <property type="component" value="Unassembled WGS sequence"/>
</dbReference>
<dbReference type="EMBL" id="BAAAZI010000006">
    <property type="protein sequence ID" value="GAA4137877.1"/>
    <property type="molecule type" value="Genomic_DNA"/>
</dbReference>
<organism evidence="1 2">
    <name type="scientific">Sphingobacterium kyonggiense</name>
    <dbReference type="NCBI Taxonomy" id="714075"/>
    <lineage>
        <taxon>Bacteria</taxon>
        <taxon>Pseudomonadati</taxon>
        <taxon>Bacteroidota</taxon>
        <taxon>Sphingobacteriia</taxon>
        <taxon>Sphingobacteriales</taxon>
        <taxon>Sphingobacteriaceae</taxon>
        <taxon>Sphingobacterium</taxon>
    </lineage>
</organism>
<accession>A0ABP7YMB9</accession>
<gene>
    <name evidence="1" type="ORF">GCM10022216_14380</name>
</gene>